<proteinExistence type="predicted"/>
<accession>A0A8D2DPV4</accession>
<organism evidence="1 2">
    <name type="scientific">Sciurus vulgaris</name>
    <name type="common">Eurasian red squirrel</name>
    <dbReference type="NCBI Taxonomy" id="55149"/>
    <lineage>
        <taxon>Eukaryota</taxon>
        <taxon>Metazoa</taxon>
        <taxon>Chordata</taxon>
        <taxon>Craniata</taxon>
        <taxon>Vertebrata</taxon>
        <taxon>Euteleostomi</taxon>
        <taxon>Mammalia</taxon>
        <taxon>Eutheria</taxon>
        <taxon>Euarchontoglires</taxon>
        <taxon>Glires</taxon>
        <taxon>Rodentia</taxon>
        <taxon>Sciuromorpha</taxon>
        <taxon>Sciuridae</taxon>
        <taxon>Sciurinae</taxon>
        <taxon>Sciurini</taxon>
        <taxon>Sciurus</taxon>
    </lineage>
</organism>
<dbReference type="Proteomes" id="UP000694564">
    <property type="component" value="Chromosome 8"/>
</dbReference>
<dbReference type="AlphaFoldDB" id="A0A8D2DPV4"/>
<evidence type="ECO:0000313" key="2">
    <source>
        <dbReference type="Proteomes" id="UP000694564"/>
    </source>
</evidence>
<reference evidence="1" key="1">
    <citation type="submission" date="2025-08" db="UniProtKB">
        <authorList>
            <consortium name="Ensembl"/>
        </authorList>
    </citation>
    <scope>IDENTIFICATION</scope>
</reference>
<dbReference type="Ensembl" id="ENSSVLT00005030097.1">
    <property type="protein sequence ID" value="ENSSVLP00005027075.1"/>
    <property type="gene ID" value="ENSSVLG00005021453.1"/>
</dbReference>
<protein>
    <submittedName>
        <fullName evidence="1">Uncharacterized protein</fullName>
    </submittedName>
</protein>
<keyword evidence="2" id="KW-1185">Reference proteome</keyword>
<reference evidence="1" key="2">
    <citation type="submission" date="2025-09" db="UniProtKB">
        <authorList>
            <consortium name="Ensembl"/>
        </authorList>
    </citation>
    <scope>IDENTIFICATION</scope>
</reference>
<dbReference type="GeneTree" id="ENSGT01010000229242"/>
<name>A0A8D2DPV4_SCIVU</name>
<sequence>MEPGVTLKVLEAVSGRTEHYVVMKMSPSLPKRLVLPKSPAKKRGDHCFLQAPGPTFTLGPCR</sequence>
<evidence type="ECO:0000313" key="1">
    <source>
        <dbReference type="Ensembl" id="ENSSVLP00005027075.1"/>
    </source>
</evidence>